<evidence type="ECO:0000313" key="3">
    <source>
        <dbReference type="Proteomes" id="UP000320300"/>
    </source>
</evidence>
<dbReference type="RefSeq" id="WP_142530625.1">
    <property type="nucleotide sequence ID" value="NZ_CBCSJO010000012.1"/>
</dbReference>
<dbReference type="EMBL" id="FXTN01000013">
    <property type="protein sequence ID" value="SMO97003.1"/>
    <property type="molecule type" value="Genomic_DNA"/>
</dbReference>
<name>A0A521FL96_9SPHI</name>
<proteinExistence type="predicted"/>
<sequence>MEEIERLEEEGYKVTTGEDQNTNNQNPDTVQPQESGNTDLDTQDSNDPDPLPDHDSLPSDGPVSESEGDNNRPDLNNIEENTDPEPGVPEDEN</sequence>
<protein>
    <submittedName>
        <fullName evidence="2">Uncharacterized protein</fullName>
    </submittedName>
</protein>
<dbReference type="AlphaFoldDB" id="A0A521FL96"/>
<accession>A0A521FL96</accession>
<feature type="compositionally biased region" description="Polar residues" evidence="1">
    <location>
        <begin position="17"/>
        <end position="40"/>
    </location>
</feature>
<evidence type="ECO:0000256" key="1">
    <source>
        <dbReference type="SAM" id="MobiDB-lite"/>
    </source>
</evidence>
<keyword evidence="3" id="KW-1185">Reference proteome</keyword>
<evidence type="ECO:0000313" key="2">
    <source>
        <dbReference type="EMBL" id="SMO97003.1"/>
    </source>
</evidence>
<reference evidence="2 3" key="1">
    <citation type="submission" date="2017-05" db="EMBL/GenBank/DDBJ databases">
        <authorList>
            <person name="Varghese N."/>
            <person name="Submissions S."/>
        </authorList>
    </citation>
    <scope>NUCLEOTIDE SEQUENCE [LARGE SCALE GENOMIC DNA]</scope>
    <source>
        <strain evidence="2 3">DSM 19036</strain>
    </source>
</reference>
<feature type="compositionally biased region" description="Acidic residues" evidence="1">
    <location>
        <begin position="80"/>
        <end position="93"/>
    </location>
</feature>
<organism evidence="2 3">
    <name type="scientific">Pedobacter westerhofensis</name>
    <dbReference type="NCBI Taxonomy" id="425512"/>
    <lineage>
        <taxon>Bacteria</taxon>
        <taxon>Pseudomonadati</taxon>
        <taxon>Bacteroidota</taxon>
        <taxon>Sphingobacteriia</taxon>
        <taxon>Sphingobacteriales</taxon>
        <taxon>Sphingobacteriaceae</taxon>
        <taxon>Pedobacter</taxon>
    </lineage>
</organism>
<dbReference type="Proteomes" id="UP000320300">
    <property type="component" value="Unassembled WGS sequence"/>
</dbReference>
<feature type="region of interest" description="Disordered" evidence="1">
    <location>
        <begin position="1"/>
        <end position="93"/>
    </location>
</feature>
<gene>
    <name evidence="2" type="ORF">SAMN06265348_113210</name>
</gene>